<feature type="transmembrane region" description="Helical" evidence="1">
    <location>
        <begin position="21"/>
        <end position="41"/>
    </location>
</feature>
<dbReference type="AlphaFoldDB" id="A0A842HE49"/>
<organism evidence="3 4">
    <name type="scientific">Ruficoccus amylovorans</name>
    <dbReference type="NCBI Taxonomy" id="1804625"/>
    <lineage>
        <taxon>Bacteria</taxon>
        <taxon>Pseudomonadati</taxon>
        <taxon>Verrucomicrobiota</taxon>
        <taxon>Opitutia</taxon>
        <taxon>Puniceicoccales</taxon>
        <taxon>Cerasicoccaceae</taxon>
        <taxon>Ruficoccus</taxon>
    </lineage>
</organism>
<feature type="transmembrane region" description="Helical" evidence="1">
    <location>
        <begin position="152"/>
        <end position="171"/>
    </location>
</feature>
<dbReference type="Pfam" id="PF02517">
    <property type="entry name" value="Rce1-like"/>
    <property type="match status" value="1"/>
</dbReference>
<evidence type="ECO:0000313" key="3">
    <source>
        <dbReference type="EMBL" id="MBC2594519.1"/>
    </source>
</evidence>
<keyword evidence="3" id="KW-0645">Protease</keyword>
<keyword evidence="3" id="KW-0482">Metalloprotease</keyword>
<dbReference type="GO" id="GO:0008237">
    <property type="term" value="F:metallopeptidase activity"/>
    <property type="evidence" value="ECO:0007669"/>
    <property type="project" value="UniProtKB-KW"/>
</dbReference>
<feature type="transmembrane region" description="Helical" evidence="1">
    <location>
        <begin position="87"/>
        <end position="105"/>
    </location>
</feature>
<gene>
    <name evidence="3" type="ORF">H5P28_09640</name>
</gene>
<evidence type="ECO:0000313" key="4">
    <source>
        <dbReference type="Proteomes" id="UP000546464"/>
    </source>
</evidence>
<feature type="domain" description="CAAX prenyl protease 2/Lysostaphin resistance protein A-like" evidence="2">
    <location>
        <begin position="121"/>
        <end position="209"/>
    </location>
</feature>
<feature type="transmembrane region" description="Helical" evidence="1">
    <location>
        <begin position="120"/>
        <end position="145"/>
    </location>
</feature>
<keyword evidence="3" id="KW-0378">Hydrolase</keyword>
<sequence length="230" mass="26221">MAEPYPDPAGQAVRVTAARRAGLMLEFALLCVALPTLIIVGRLAGEMILFLWAACLYCGIVYRLRYFRGWGDVWRWREVNTRNLSLILPRFVLVAAAMAAFLYFYDPDRMLQLPREKFGFMLLLFVLYPLLSALPQEFIFCTFFFRRYRTFFPARWAMVTASAVVFAYAHVLFINPVAPALSLIGGLIFASTYARTRSLALVTLEHALYGNFLFFIGLGWYFYGGAVPRG</sequence>
<dbReference type="GO" id="GO:0004175">
    <property type="term" value="F:endopeptidase activity"/>
    <property type="evidence" value="ECO:0007669"/>
    <property type="project" value="UniProtKB-ARBA"/>
</dbReference>
<evidence type="ECO:0000256" key="1">
    <source>
        <dbReference type="SAM" id="Phobius"/>
    </source>
</evidence>
<comment type="caution">
    <text evidence="3">The sequence shown here is derived from an EMBL/GenBank/DDBJ whole genome shotgun (WGS) entry which is preliminary data.</text>
</comment>
<keyword evidence="1" id="KW-0472">Membrane</keyword>
<protein>
    <submittedName>
        <fullName evidence="3">CPBP family intramembrane metalloprotease</fullName>
    </submittedName>
</protein>
<dbReference type="RefSeq" id="WP_185675500.1">
    <property type="nucleotide sequence ID" value="NZ_JACHVB010000025.1"/>
</dbReference>
<feature type="transmembrane region" description="Helical" evidence="1">
    <location>
        <begin position="206"/>
        <end position="223"/>
    </location>
</feature>
<evidence type="ECO:0000259" key="2">
    <source>
        <dbReference type="Pfam" id="PF02517"/>
    </source>
</evidence>
<accession>A0A842HE49</accession>
<name>A0A842HE49_9BACT</name>
<keyword evidence="4" id="KW-1185">Reference proteome</keyword>
<dbReference type="GO" id="GO:0080120">
    <property type="term" value="P:CAAX-box protein maturation"/>
    <property type="evidence" value="ECO:0007669"/>
    <property type="project" value="UniProtKB-ARBA"/>
</dbReference>
<feature type="transmembrane region" description="Helical" evidence="1">
    <location>
        <begin position="47"/>
        <end position="66"/>
    </location>
</feature>
<dbReference type="InterPro" id="IPR003675">
    <property type="entry name" value="Rce1/LyrA-like_dom"/>
</dbReference>
<feature type="transmembrane region" description="Helical" evidence="1">
    <location>
        <begin position="177"/>
        <end position="194"/>
    </location>
</feature>
<keyword evidence="1" id="KW-0812">Transmembrane</keyword>
<reference evidence="3 4" key="1">
    <citation type="submission" date="2020-07" db="EMBL/GenBank/DDBJ databases">
        <authorList>
            <person name="Feng X."/>
        </authorList>
    </citation>
    <scope>NUCLEOTIDE SEQUENCE [LARGE SCALE GENOMIC DNA]</scope>
    <source>
        <strain evidence="3 4">JCM31066</strain>
    </source>
</reference>
<keyword evidence="1" id="KW-1133">Transmembrane helix</keyword>
<dbReference type="Proteomes" id="UP000546464">
    <property type="component" value="Unassembled WGS sequence"/>
</dbReference>
<dbReference type="GO" id="GO:0006508">
    <property type="term" value="P:proteolysis"/>
    <property type="evidence" value="ECO:0007669"/>
    <property type="project" value="UniProtKB-KW"/>
</dbReference>
<dbReference type="EMBL" id="JACHVB010000025">
    <property type="protein sequence ID" value="MBC2594519.1"/>
    <property type="molecule type" value="Genomic_DNA"/>
</dbReference>
<proteinExistence type="predicted"/>